<evidence type="ECO:0000313" key="3">
    <source>
        <dbReference type="Proteomes" id="UP000316612"/>
    </source>
</evidence>
<dbReference type="AlphaFoldDB" id="A0A4Y4DUM5"/>
<organism evidence="2 3">
    <name type="scientific">Glutamicibacter uratoxydans</name>
    <name type="common">Arthrobacter uratoxydans</name>
    <dbReference type="NCBI Taxonomy" id="43667"/>
    <lineage>
        <taxon>Bacteria</taxon>
        <taxon>Bacillati</taxon>
        <taxon>Actinomycetota</taxon>
        <taxon>Actinomycetes</taxon>
        <taxon>Micrococcales</taxon>
        <taxon>Micrococcaceae</taxon>
        <taxon>Glutamicibacter</taxon>
    </lineage>
</organism>
<protein>
    <submittedName>
        <fullName evidence="2">Acyl-CoA thioesterase</fullName>
    </submittedName>
</protein>
<evidence type="ECO:0000259" key="1">
    <source>
        <dbReference type="Pfam" id="PF08840"/>
    </source>
</evidence>
<dbReference type="InterPro" id="IPR014940">
    <property type="entry name" value="BAAT_C"/>
</dbReference>
<reference evidence="2 3" key="1">
    <citation type="submission" date="2019-06" db="EMBL/GenBank/DDBJ databases">
        <title>Whole genome shotgun sequence of Glutamicibacter uratoxydans NBRC 15515.</title>
        <authorList>
            <person name="Hosoyama A."/>
            <person name="Uohara A."/>
            <person name="Ohji S."/>
            <person name="Ichikawa N."/>
        </authorList>
    </citation>
    <scope>NUCLEOTIDE SEQUENCE [LARGE SCALE GENOMIC DNA]</scope>
    <source>
        <strain evidence="2 3">NBRC 15515</strain>
    </source>
</reference>
<sequence>MPLQWFGSTGLQPGPWEVPIETFLEALDILAPEVDQLAIVGTSFGAEAALITGSIDQRVNAVAAFAPTSVAWSAYDSTAKRATSKWTYGGEQLPCLHIRRPKHMPATDVDGYLPIYEFSIQTAKREQLESATIATEKIAEILLVSGGDDKVWPSALFAEAIQRRRTSFELETDHVYMEAAGHRATLPGEEIPPTGLRDIARGGSPAADAELGRRAWQPLRRILNLNVERS</sequence>
<accession>A0A4Y4DUM5</accession>
<feature type="domain" description="BAAT/Acyl-CoA thioester hydrolase C-terminal" evidence="1">
    <location>
        <begin position="18"/>
        <end position="219"/>
    </location>
</feature>
<dbReference type="SUPFAM" id="SSF53474">
    <property type="entry name" value="alpha/beta-Hydrolases"/>
    <property type="match status" value="1"/>
</dbReference>
<name>A0A4Y4DUM5_GLUUR</name>
<keyword evidence="3" id="KW-1185">Reference proteome</keyword>
<comment type="caution">
    <text evidence="2">The sequence shown here is derived from an EMBL/GenBank/DDBJ whole genome shotgun (WGS) entry which is preliminary data.</text>
</comment>
<dbReference type="InterPro" id="IPR029058">
    <property type="entry name" value="AB_hydrolase_fold"/>
</dbReference>
<evidence type="ECO:0000313" key="2">
    <source>
        <dbReference type="EMBL" id="GED07574.1"/>
    </source>
</evidence>
<gene>
    <name evidence="2" type="ORF">AUR04nite_31060</name>
</gene>
<dbReference type="Proteomes" id="UP000316612">
    <property type="component" value="Unassembled WGS sequence"/>
</dbReference>
<dbReference type="Pfam" id="PF08840">
    <property type="entry name" value="BAAT_C"/>
    <property type="match status" value="1"/>
</dbReference>
<proteinExistence type="predicted"/>
<dbReference type="EMBL" id="BJNY01000022">
    <property type="protein sequence ID" value="GED07574.1"/>
    <property type="molecule type" value="Genomic_DNA"/>
</dbReference>
<dbReference type="Gene3D" id="3.40.50.1820">
    <property type="entry name" value="alpha/beta hydrolase"/>
    <property type="match status" value="1"/>
</dbReference>